<dbReference type="PANTHER" id="PTHR43685:SF2">
    <property type="entry name" value="GLYCOSYLTRANSFERASE 2-LIKE DOMAIN-CONTAINING PROTEIN"/>
    <property type="match status" value="1"/>
</dbReference>
<name>A0A975SZK6_9ACTN</name>
<protein>
    <submittedName>
        <fullName evidence="1">Glycosyltransferase family 2 protein</fullName>
    </submittedName>
</protein>
<keyword evidence="2" id="KW-1185">Reference proteome</keyword>
<sequence length="270" mass="30588">MSDFAERWSLARDEGLRQVALARLVRTRKALTRQSLTERAREWTEVRLDAAELSRVRREREPDEGDPLVTIRIATYSAGERLRRTIESCLAQDYPRVEIVVVGDCCDDATARVALDYADRGVRFVNLGRRGQYPSDRMSLWQVAGVTPMNIGALMAAGSWIAPCDDDDTLTPDHVSTLLAWARTHDAEMVWSDAAMQAEDGTWTTTGGPPLALGRISHGSVLFRSDIAFIDLNRRSYLLDEPADWNLWRRMSKAGVQISYCPQLTYYHYF</sequence>
<evidence type="ECO:0000313" key="1">
    <source>
        <dbReference type="EMBL" id="QWZ08139.1"/>
    </source>
</evidence>
<dbReference type="RefSeq" id="WP_216939648.1">
    <property type="nucleotide sequence ID" value="NZ_CP077062.1"/>
</dbReference>
<dbReference type="EMBL" id="CP077062">
    <property type="protein sequence ID" value="QWZ08139.1"/>
    <property type="molecule type" value="Genomic_DNA"/>
</dbReference>
<gene>
    <name evidence="1" type="ORF">KRR39_22835</name>
</gene>
<dbReference type="CDD" id="cd00761">
    <property type="entry name" value="Glyco_tranf_GTA_type"/>
    <property type="match status" value="1"/>
</dbReference>
<dbReference type="Pfam" id="PF13641">
    <property type="entry name" value="Glyco_tranf_2_3"/>
    <property type="match status" value="1"/>
</dbReference>
<evidence type="ECO:0000313" key="2">
    <source>
        <dbReference type="Proteomes" id="UP000683575"/>
    </source>
</evidence>
<proteinExistence type="predicted"/>
<dbReference type="AlphaFoldDB" id="A0A975SZK6"/>
<organism evidence="1 2">
    <name type="scientific">Nocardioides panacis</name>
    <dbReference type="NCBI Taxonomy" id="2849501"/>
    <lineage>
        <taxon>Bacteria</taxon>
        <taxon>Bacillati</taxon>
        <taxon>Actinomycetota</taxon>
        <taxon>Actinomycetes</taxon>
        <taxon>Propionibacteriales</taxon>
        <taxon>Nocardioidaceae</taxon>
        <taxon>Nocardioides</taxon>
    </lineage>
</organism>
<dbReference type="InterPro" id="IPR050834">
    <property type="entry name" value="Glycosyltransf_2"/>
</dbReference>
<reference evidence="1" key="1">
    <citation type="submission" date="2021-06" db="EMBL/GenBank/DDBJ databases">
        <title>Complete genome sequence of Nocardioides sp. G188.</title>
        <authorList>
            <person name="Im W.-T."/>
        </authorList>
    </citation>
    <scope>NUCLEOTIDE SEQUENCE</scope>
    <source>
        <strain evidence="1">G188</strain>
    </source>
</reference>
<dbReference type="PANTHER" id="PTHR43685">
    <property type="entry name" value="GLYCOSYLTRANSFERASE"/>
    <property type="match status" value="1"/>
</dbReference>
<dbReference type="KEGG" id="nps:KRR39_22835"/>
<accession>A0A975SZK6</accession>
<dbReference type="Proteomes" id="UP000683575">
    <property type="component" value="Chromosome"/>
</dbReference>